<dbReference type="GO" id="GO:0005886">
    <property type="term" value="C:plasma membrane"/>
    <property type="evidence" value="ECO:0007669"/>
    <property type="project" value="UniProtKB-SubCell"/>
</dbReference>
<reference evidence="7 8" key="1">
    <citation type="submission" date="2017-05" db="EMBL/GenBank/DDBJ databases">
        <title>Vagococcus spp. assemblies.</title>
        <authorList>
            <person name="Gulvik C.A."/>
        </authorList>
    </citation>
    <scope>NUCLEOTIDE SEQUENCE [LARGE SCALE GENOMIC DNA]</scope>
    <source>
        <strain evidence="7 8">NCFB 2497</strain>
    </source>
</reference>
<evidence type="ECO:0000259" key="6">
    <source>
        <dbReference type="Pfam" id="PF12698"/>
    </source>
</evidence>
<evidence type="ECO:0000256" key="5">
    <source>
        <dbReference type="ARBA" id="ARBA00023136"/>
    </source>
</evidence>
<dbReference type="GO" id="GO:0140359">
    <property type="term" value="F:ABC-type transporter activity"/>
    <property type="evidence" value="ECO:0007669"/>
    <property type="project" value="InterPro"/>
</dbReference>
<evidence type="ECO:0000256" key="1">
    <source>
        <dbReference type="ARBA" id="ARBA00004651"/>
    </source>
</evidence>
<dbReference type="InterPro" id="IPR013525">
    <property type="entry name" value="ABC2_TM"/>
</dbReference>
<dbReference type="InterPro" id="IPR051449">
    <property type="entry name" value="ABC-2_transporter_component"/>
</dbReference>
<comment type="subcellular location">
    <subcellularLocation>
        <location evidence="1">Cell membrane</location>
        <topology evidence="1">Multi-pass membrane protein</topology>
    </subcellularLocation>
</comment>
<dbReference type="PANTHER" id="PTHR30294">
    <property type="entry name" value="MEMBRANE COMPONENT OF ABC TRANSPORTER YHHJ-RELATED"/>
    <property type="match status" value="1"/>
</dbReference>
<dbReference type="GeneID" id="63145622"/>
<dbReference type="Pfam" id="PF12698">
    <property type="entry name" value="ABC2_membrane_3"/>
    <property type="match status" value="1"/>
</dbReference>
<keyword evidence="4" id="KW-1133">Transmembrane helix</keyword>
<dbReference type="EMBL" id="NGJX01000001">
    <property type="protein sequence ID" value="RSU05500.1"/>
    <property type="molecule type" value="Genomic_DNA"/>
</dbReference>
<sequence>MNKFWVVALETYKKQVKSVSFVMMILAPLLFLGISAGSGYFGAQFNKLNEIAVFSETEGIQEAFIEQNKEQFDFNKKIKTEAEAKKALENEEIDGFIDITVNGTSVEGNYIGTKSLGMESIQRIQQSLSQIQLGITSASLSLSQEEVGKLMSPAAFSEKQVEVKDGKIQDSKDNRPVMMIVGMAVIFMMYFIVLLYSSITAQEVASEKGTRIMEVILSSTTASKHFYGKITGISLVILTQVGVYLVTGLLGYFFVKDMDMVQSFFKEIPANELLKGLLGYNLLYLLFGVLIYTILAAFLGSLVSKVEDSAKAAAPITYLTMIGFLGSMMVGMSNPQSIIIKVMSFIPFLSSFGMPIRIANNDVSNMEVLISLAILVASIVLLLRLSAKAYKSTVLIYSDKSMMHVFKDAMKFSK</sequence>
<organism evidence="7 8">
    <name type="scientific">Vagococcus fluvialis</name>
    <dbReference type="NCBI Taxonomy" id="2738"/>
    <lineage>
        <taxon>Bacteria</taxon>
        <taxon>Bacillati</taxon>
        <taxon>Bacillota</taxon>
        <taxon>Bacilli</taxon>
        <taxon>Lactobacillales</taxon>
        <taxon>Enterococcaceae</taxon>
        <taxon>Vagococcus</taxon>
    </lineage>
</organism>
<dbReference type="OrthoDB" id="9768837at2"/>
<dbReference type="AlphaFoldDB" id="A0A369B423"/>
<evidence type="ECO:0000313" key="7">
    <source>
        <dbReference type="EMBL" id="RSU05500.1"/>
    </source>
</evidence>
<evidence type="ECO:0000256" key="2">
    <source>
        <dbReference type="ARBA" id="ARBA00022475"/>
    </source>
</evidence>
<evidence type="ECO:0000256" key="4">
    <source>
        <dbReference type="ARBA" id="ARBA00022989"/>
    </source>
</evidence>
<dbReference type="Proteomes" id="UP000288197">
    <property type="component" value="Unassembled WGS sequence"/>
</dbReference>
<keyword evidence="2" id="KW-1003">Cell membrane</keyword>
<gene>
    <name evidence="7" type="ORF">CBF32_00445</name>
</gene>
<feature type="domain" description="ABC-2 type transporter transmembrane" evidence="6">
    <location>
        <begin position="20"/>
        <end position="387"/>
    </location>
</feature>
<evidence type="ECO:0000313" key="8">
    <source>
        <dbReference type="Proteomes" id="UP000288197"/>
    </source>
</evidence>
<keyword evidence="5" id="KW-0472">Membrane</keyword>
<comment type="caution">
    <text evidence="7">The sequence shown here is derived from an EMBL/GenBank/DDBJ whole genome shotgun (WGS) entry which is preliminary data.</text>
</comment>
<dbReference type="RefSeq" id="WP_114288881.1">
    <property type="nucleotide sequence ID" value="NZ_JAFLWK010000020.1"/>
</dbReference>
<keyword evidence="3" id="KW-0812">Transmembrane</keyword>
<protein>
    <recommendedName>
        <fullName evidence="6">ABC-2 type transporter transmembrane domain-containing protein</fullName>
    </recommendedName>
</protein>
<proteinExistence type="predicted"/>
<evidence type="ECO:0000256" key="3">
    <source>
        <dbReference type="ARBA" id="ARBA00022692"/>
    </source>
</evidence>
<accession>A0A369B423</accession>
<keyword evidence="8" id="KW-1185">Reference proteome</keyword>
<dbReference type="PANTHER" id="PTHR30294:SF29">
    <property type="entry name" value="MULTIDRUG ABC TRANSPORTER PERMEASE YBHS-RELATED"/>
    <property type="match status" value="1"/>
</dbReference>
<name>A0A369B423_9ENTE</name>